<evidence type="ECO:0000313" key="3">
    <source>
        <dbReference type="Proteomes" id="UP000006039"/>
    </source>
</evidence>
<reference evidence="1" key="2">
    <citation type="submission" date="2010-07" db="EMBL/GenBank/DDBJ databases">
        <authorList>
            <consortium name="The Broad Institute Genome Sequencing Platform"/>
            <consortium name="Broad Institute Genome Sequencing Center for Infectious Disease"/>
            <person name="Ma L.-J."/>
            <person name="Dead R."/>
            <person name="Young S."/>
            <person name="Zeng Q."/>
            <person name="Koehrsen M."/>
            <person name="Alvarado L."/>
            <person name="Berlin A."/>
            <person name="Chapman S.B."/>
            <person name="Chen Z."/>
            <person name="Freedman E."/>
            <person name="Gellesch M."/>
            <person name="Goldberg J."/>
            <person name="Griggs A."/>
            <person name="Gujja S."/>
            <person name="Heilman E.R."/>
            <person name="Heiman D."/>
            <person name="Hepburn T."/>
            <person name="Howarth C."/>
            <person name="Jen D."/>
            <person name="Larson L."/>
            <person name="Mehta T."/>
            <person name="Neiman D."/>
            <person name="Pearson M."/>
            <person name="Roberts A."/>
            <person name="Saif S."/>
            <person name="Shea T."/>
            <person name="Shenoy N."/>
            <person name="Sisk P."/>
            <person name="Stolte C."/>
            <person name="Sykes S."/>
            <person name="Walk T."/>
            <person name="White J."/>
            <person name="Yandava C."/>
            <person name="Haas B."/>
            <person name="Nusbaum C."/>
            <person name="Birren B."/>
        </authorList>
    </citation>
    <scope>NUCLEOTIDE SEQUENCE</scope>
    <source>
        <strain evidence="1">R3-111a-1</strain>
    </source>
</reference>
<dbReference type="EnsemblFungi" id="EJT71375">
    <property type="protein sequence ID" value="EJT71375"/>
    <property type="gene ID" value="GGTG_10634"/>
</dbReference>
<dbReference type="HOGENOM" id="CLU_2263954_0_0_1"/>
<evidence type="ECO:0000313" key="1">
    <source>
        <dbReference type="EMBL" id="EJT71375.1"/>
    </source>
</evidence>
<organism evidence="1">
    <name type="scientific">Gaeumannomyces tritici (strain R3-111a-1)</name>
    <name type="common">Wheat and barley take-all root rot fungus</name>
    <name type="synonym">Gaeumannomyces graminis var. tritici</name>
    <dbReference type="NCBI Taxonomy" id="644352"/>
    <lineage>
        <taxon>Eukaryota</taxon>
        <taxon>Fungi</taxon>
        <taxon>Dikarya</taxon>
        <taxon>Ascomycota</taxon>
        <taxon>Pezizomycotina</taxon>
        <taxon>Sordariomycetes</taxon>
        <taxon>Sordariomycetidae</taxon>
        <taxon>Magnaporthales</taxon>
        <taxon>Magnaporthaceae</taxon>
        <taxon>Gaeumannomyces</taxon>
    </lineage>
</organism>
<keyword evidence="3" id="KW-1185">Reference proteome</keyword>
<dbReference type="AlphaFoldDB" id="J3PAV9"/>
<dbReference type="VEuPathDB" id="FungiDB:GGTG_10634"/>
<name>J3PAV9_GAET3</name>
<dbReference type="Proteomes" id="UP000006039">
    <property type="component" value="Unassembled WGS sequence"/>
</dbReference>
<sequence length="103" mass="11773">MSLYPSRRIRPSRYHFVIHDLVSGTIEDLSTPGATLEVQGRVAKTESAADAGYISVTVEKFTKAESITNAGQVPEMQAWPREANPVWIKKEDLRYHRESRWQE</sequence>
<dbReference type="EMBL" id="GL385400">
    <property type="protein sequence ID" value="EJT71375.1"/>
    <property type="molecule type" value="Genomic_DNA"/>
</dbReference>
<dbReference type="RefSeq" id="XP_009226772.1">
    <property type="nucleotide sequence ID" value="XM_009228508.1"/>
</dbReference>
<protein>
    <submittedName>
        <fullName evidence="1 2">Uncharacterized protein</fullName>
    </submittedName>
</protein>
<accession>J3PAV9</accession>
<reference evidence="3" key="1">
    <citation type="submission" date="2010-07" db="EMBL/GenBank/DDBJ databases">
        <title>The genome sequence of Gaeumannomyces graminis var. tritici strain R3-111a-1.</title>
        <authorList>
            <consortium name="The Broad Institute Genome Sequencing Platform"/>
            <person name="Ma L.-J."/>
            <person name="Dead R."/>
            <person name="Young S."/>
            <person name="Zeng Q."/>
            <person name="Koehrsen M."/>
            <person name="Alvarado L."/>
            <person name="Berlin A."/>
            <person name="Chapman S.B."/>
            <person name="Chen Z."/>
            <person name="Freedman E."/>
            <person name="Gellesch M."/>
            <person name="Goldberg J."/>
            <person name="Griggs A."/>
            <person name="Gujja S."/>
            <person name="Heilman E.R."/>
            <person name="Heiman D."/>
            <person name="Hepburn T."/>
            <person name="Howarth C."/>
            <person name="Jen D."/>
            <person name="Larson L."/>
            <person name="Mehta T."/>
            <person name="Neiman D."/>
            <person name="Pearson M."/>
            <person name="Roberts A."/>
            <person name="Saif S."/>
            <person name="Shea T."/>
            <person name="Shenoy N."/>
            <person name="Sisk P."/>
            <person name="Stolte C."/>
            <person name="Sykes S."/>
            <person name="Walk T."/>
            <person name="White J."/>
            <person name="Yandava C."/>
            <person name="Haas B."/>
            <person name="Nusbaum C."/>
            <person name="Birren B."/>
        </authorList>
    </citation>
    <scope>NUCLEOTIDE SEQUENCE [LARGE SCALE GENOMIC DNA]</scope>
    <source>
        <strain evidence="3">R3-111a-1</strain>
    </source>
</reference>
<gene>
    <name evidence="2" type="primary">20351092</name>
    <name evidence="1" type="ORF">GGTG_10634</name>
</gene>
<evidence type="ECO:0000313" key="2">
    <source>
        <dbReference type="EnsemblFungi" id="EJT71375"/>
    </source>
</evidence>
<proteinExistence type="predicted"/>
<reference evidence="2" key="5">
    <citation type="submission" date="2018-04" db="UniProtKB">
        <authorList>
            <consortium name="EnsemblFungi"/>
        </authorList>
    </citation>
    <scope>IDENTIFICATION</scope>
    <source>
        <strain evidence="2">R3-111a-1</strain>
    </source>
</reference>
<reference evidence="1" key="3">
    <citation type="submission" date="2010-09" db="EMBL/GenBank/DDBJ databases">
        <title>Annotation of Gaeumannomyces graminis var. tritici R3-111a-1.</title>
        <authorList>
            <consortium name="The Broad Institute Genome Sequencing Platform"/>
            <person name="Ma L.-J."/>
            <person name="Dead R."/>
            <person name="Young S.K."/>
            <person name="Zeng Q."/>
            <person name="Gargeya S."/>
            <person name="Fitzgerald M."/>
            <person name="Haas B."/>
            <person name="Abouelleil A."/>
            <person name="Alvarado L."/>
            <person name="Arachchi H.M."/>
            <person name="Berlin A."/>
            <person name="Brown A."/>
            <person name="Chapman S.B."/>
            <person name="Chen Z."/>
            <person name="Dunbar C."/>
            <person name="Freedman E."/>
            <person name="Gearin G."/>
            <person name="Gellesch M."/>
            <person name="Goldberg J."/>
            <person name="Griggs A."/>
            <person name="Gujja S."/>
            <person name="Heiman D."/>
            <person name="Howarth C."/>
            <person name="Larson L."/>
            <person name="Lui A."/>
            <person name="MacDonald P.J.P."/>
            <person name="Mehta T."/>
            <person name="Montmayeur A."/>
            <person name="Murphy C."/>
            <person name="Neiman D."/>
            <person name="Pearson M."/>
            <person name="Priest M."/>
            <person name="Roberts A."/>
            <person name="Saif S."/>
            <person name="Shea T."/>
            <person name="Shenoy N."/>
            <person name="Sisk P."/>
            <person name="Stolte C."/>
            <person name="Sykes S."/>
            <person name="Yandava C."/>
            <person name="Wortman J."/>
            <person name="Nusbaum C."/>
            <person name="Birren B."/>
        </authorList>
    </citation>
    <scope>NUCLEOTIDE SEQUENCE</scope>
    <source>
        <strain evidence="1">R3-111a-1</strain>
    </source>
</reference>
<reference evidence="2" key="4">
    <citation type="journal article" date="2015" name="G3 (Bethesda)">
        <title>Genome sequences of three phytopathogenic species of the Magnaporthaceae family of fungi.</title>
        <authorList>
            <person name="Okagaki L.H."/>
            <person name="Nunes C.C."/>
            <person name="Sailsbery J."/>
            <person name="Clay B."/>
            <person name="Brown D."/>
            <person name="John T."/>
            <person name="Oh Y."/>
            <person name="Young N."/>
            <person name="Fitzgerald M."/>
            <person name="Haas B.J."/>
            <person name="Zeng Q."/>
            <person name="Young S."/>
            <person name="Adiconis X."/>
            <person name="Fan L."/>
            <person name="Levin J.Z."/>
            <person name="Mitchell T.K."/>
            <person name="Okubara P.A."/>
            <person name="Farman M.L."/>
            <person name="Kohn L.M."/>
            <person name="Birren B."/>
            <person name="Ma L.-J."/>
            <person name="Dean R.A."/>
        </authorList>
    </citation>
    <scope>NUCLEOTIDE SEQUENCE</scope>
    <source>
        <strain evidence="2">R3-111a-1</strain>
    </source>
</reference>
<dbReference type="GeneID" id="20351092"/>